<dbReference type="GO" id="GO:0032454">
    <property type="term" value="F:histone H3K9 demethylase activity"/>
    <property type="evidence" value="ECO:0007669"/>
    <property type="project" value="TreeGrafter"/>
</dbReference>
<dbReference type="SMART" id="SM00558">
    <property type="entry name" value="JmjC"/>
    <property type="match status" value="1"/>
</dbReference>
<dbReference type="AlphaFoldDB" id="A0A1D1URI9"/>
<dbReference type="STRING" id="947166.A0A1D1URI9"/>
<dbReference type="GO" id="GO:0005634">
    <property type="term" value="C:nucleus"/>
    <property type="evidence" value="ECO:0007669"/>
    <property type="project" value="TreeGrafter"/>
</dbReference>
<dbReference type="Proteomes" id="UP000186922">
    <property type="component" value="Unassembled WGS sequence"/>
</dbReference>
<dbReference type="PROSITE" id="PS51184">
    <property type="entry name" value="JMJC"/>
    <property type="match status" value="1"/>
</dbReference>
<name>A0A1D1URI9_RAMVA</name>
<dbReference type="PANTHER" id="PTHR10694:SF7">
    <property type="entry name" value="[HISTONE H3]-TRIMETHYL-L-LYSINE(9) DEMETHYLASE"/>
    <property type="match status" value="1"/>
</dbReference>
<sequence length="456" mass="52700">MENVDLKGPLTLQEIVSLTPTIEEFKDELGYLNSGIVREYGVKFGIVKTVCPLEYEPHDPQKQLMKKLQNSMPVLEQRFVRVTQPGKRTKSKLPVYNVERRQNEAYLTTALDFRRVGNDQQVCTDKLACKKYGKTKYESMSLREKYWATRDLQACAAYGADISGTLMKKEFEYWNFGSRTFPCLTRRYTSLRTPGVYSPYLYFGNWGTTFPLHIEDHDLYSVNYLHDGQAKVWYSVPESYATQVEELAKDLSKTESDICPNFLRHKTLMIHPDLFLQRGIPVYTTEQQAGEMIITFPKAYHFGFNSGFNIAEARNIATKDWIPVGLKVNKCTCPNSVSPTIDRQRLLEMAVEAYEEQLDQLQELTPEEVDYCTQLLQKRMKKRTKAKSSSDQGRHRFPFHFWAAWSWLCTLLALAISIAKTSLSRLAYDLSPTSSLLHRPSLSPFALSSMWKEVWR</sequence>
<dbReference type="EMBL" id="BDGG01000001">
    <property type="protein sequence ID" value="GAU91015.1"/>
    <property type="molecule type" value="Genomic_DNA"/>
</dbReference>
<dbReference type="GO" id="GO:0010468">
    <property type="term" value="P:regulation of gene expression"/>
    <property type="evidence" value="ECO:0007669"/>
    <property type="project" value="TreeGrafter"/>
</dbReference>
<dbReference type="PANTHER" id="PTHR10694">
    <property type="entry name" value="LYSINE-SPECIFIC DEMETHYLASE"/>
    <property type="match status" value="1"/>
</dbReference>
<evidence type="ECO:0000313" key="3">
    <source>
        <dbReference type="EMBL" id="GAU91015.1"/>
    </source>
</evidence>
<dbReference type="PROSITE" id="PS51183">
    <property type="entry name" value="JMJN"/>
    <property type="match status" value="1"/>
</dbReference>
<keyword evidence="4" id="KW-1185">Reference proteome</keyword>
<evidence type="ECO:0000313" key="4">
    <source>
        <dbReference type="Proteomes" id="UP000186922"/>
    </source>
</evidence>
<evidence type="ECO:0000259" key="2">
    <source>
        <dbReference type="PROSITE" id="PS51184"/>
    </source>
</evidence>
<dbReference type="Pfam" id="PF02373">
    <property type="entry name" value="JmjC"/>
    <property type="match status" value="1"/>
</dbReference>
<dbReference type="OrthoDB" id="1678912at2759"/>
<proteinExistence type="predicted"/>
<evidence type="ECO:0008006" key="5">
    <source>
        <dbReference type="Google" id="ProtNLM"/>
    </source>
</evidence>
<dbReference type="InterPro" id="IPR003347">
    <property type="entry name" value="JmjC_dom"/>
</dbReference>
<feature type="domain" description="JmjN" evidence="1">
    <location>
        <begin position="15"/>
        <end position="58"/>
    </location>
</feature>
<organism evidence="3 4">
    <name type="scientific">Ramazzottius varieornatus</name>
    <name type="common">Water bear</name>
    <name type="synonym">Tardigrade</name>
    <dbReference type="NCBI Taxonomy" id="947166"/>
    <lineage>
        <taxon>Eukaryota</taxon>
        <taxon>Metazoa</taxon>
        <taxon>Ecdysozoa</taxon>
        <taxon>Tardigrada</taxon>
        <taxon>Eutardigrada</taxon>
        <taxon>Parachela</taxon>
        <taxon>Hypsibioidea</taxon>
        <taxon>Ramazzottiidae</taxon>
        <taxon>Ramazzottius</taxon>
    </lineage>
</organism>
<dbReference type="SMART" id="SM00545">
    <property type="entry name" value="JmjN"/>
    <property type="match status" value="1"/>
</dbReference>
<protein>
    <recommendedName>
        <fullName evidence="5">JmjC domain-containing protein</fullName>
    </recommendedName>
</protein>
<dbReference type="Gene3D" id="2.60.120.650">
    <property type="entry name" value="Cupin"/>
    <property type="match status" value="1"/>
</dbReference>
<evidence type="ECO:0000259" key="1">
    <source>
        <dbReference type="PROSITE" id="PS51183"/>
    </source>
</evidence>
<gene>
    <name evidence="3" type="primary">RvY_03353</name>
    <name evidence="3" type="synonym">RvY_03353.1</name>
    <name evidence="3" type="ORF">RvY_03353-1</name>
</gene>
<dbReference type="InterPro" id="IPR003349">
    <property type="entry name" value="JmjN"/>
</dbReference>
<dbReference type="GO" id="GO:0000785">
    <property type="term" value="C:chromatin"/>
    <property type="evidence" value="ECO:0007669"/>
    <property type="project" value="TreeGrafter"/>
</dbReference>
<accession>A0A1D1URI9</accession>
<comment type="caution">
    <text evidence="3">The sequence shown here is derived from an EMBL/GenBank/DDBJ whole genome shotgun (WGS) entry which is preliminary data.</text>
</comment>
<reference evidence="3 4" key="1">
    <citation type="journal article" date="2016" name="Nat. Commun.">
        <title>Extremotolerant tardigrade genome and improved radiotolerance of human cultured cells by tardigrade-unique protein.</title>
        <authorList>
            <person name="Hashimoto T."/>
            <person name="Horikawa D.D."/>
            <person name="Saito Y."/>
            <person name="Kuwahara H."/>
            <person name="Kozuka-Hata H."/>
            <person name="Shin-I T."/>
            <person name="Minakuchi Y."/>
            <person name="Ohishi K."/>
            <person name="Motoyama A."/>
            <person name="Aizu T."/>
            <person name="Enomoto A."/>
            <person name="Kondo K."/>
            <person name="Tanaka S."/>
            <person name="Hara Y."/>
            <person name="Koshikawa S."/>
            <person name="Sagara H."/>
            <person name="Miura T."/>
            <person name="Yokobori S."/>
            <person name="Miyagawa K."/>
            <person name="Suzuki Y."/>
            <person name="Kubo T."/>
            <person name="Oyama M."/>
            <person name="Kohara Y."/>
            <person name="Fujiyama A."/>
            <person name="Arakawa K."/>
            <person name="Katayama T."/>
            <person name="Toyoda A."/>
            <person name="Kunieda T."/>
        </authorList>
    </citation>
    <scope>NUCLEOTIDE SEQUENCE [LARGE SCALE GENOMIC DNA]</scope>
    <source>
        <strain evidence="3 4">YOKOZUNA-1</strain>
    </source>
</reference>
<dbReference type="GO" id="GO:0051864">
    <property type="term" value="F:histone H3K36 demethylase activity"/>
    <property type="evidence" value="ECO:0007669"/>
    <property type="project" value="TreeGrafter"/>
</dbReference>
<feature type="domain" description="JmjC" evidence="2">
    <location>
        <begin position="168"/>
        <end position="333"/>
    </location>
</feature>
<dbReference type="SUPFAM" id="SSF51197">
    <property type="entry name" value="Clavaminate synthase-like"/>
    <property type="match status" value="1"/>
</dbReference>